<dbReference type="Proteomes" id="UP000266673">
    <property type="component" value="Unassembled WGS sequence"/>
</dbReference>
<evidence type="ECO:0000313" key="3">
    <source>
        <dbReference type="Proteomes" id="UP000266673"/>
    </source>
</evidence>
<organism evidence="2 3">
    <name type="scientific">Gigaspora rosea</name>
    <dbReference type="NCBI Taxonomy" id="44941"/>
    <lineage>
        <taxon>Eukaryota</taxon>
        <taxon>Fungi</taxon>
        <taxon>Fungi incertae sedis</taxon>
        <taxon>Mucoromycota</taxon>
        <taxon>Glomeromycotina</taxon>
        <taxon>Glomeromycetes</taxon>
        <taxon>Diversisporales</taxon>
        <taxon>Gigasporaceae</taxon>
        <taxon>Gigaspora</taxon>
    </lineage>
</organism>
<reference evidence="2 3" key="1">
    <citation type="submission" date="2018-06" db="EMBL/GenBank/DDBJ databases">
        <title>Comparative genomics reveals the genomic features of Rhizophagus irregularis, R. cerebriforme, R. diaphanum and Gigaspora rosea, and their symbiotic lifestyle signature.</title>
        <authorList>
            <person name="Morin E."/>
            <person name="San Clemente H."/>
            <person name="Chen E.C.H."/>
            <person name="De La Providencia I."/>
            <person name="Hainaut M."/>
            <person name="Kuo A."/>
            <person name="Kohler A."/>
            <person name="Murat C."/>
            <person name="Tang N."/>
            <person name="Roy S."/>
            <person name="Loubradou J."/>
            <person name="Henrissat B."/>
            <person name="Grigoriev I.V."/>
            <person name="Corradi N."/>
            <person name="Roux C."/>
            <person name="Martin F.M."/>
        </authorList>
    </citation>
    <scope>NUCLEOTIDE SEQUENCE [LARGE SCALE GENOMIC DNA]</scope>
    <source>
        <strain evidence="2 3">DAOM 194757</strain>
    </source>
</reference>
<evidence type="ECO:0000313" key="2">
    <source>
        <dbReference type="EMBL" id="RIB18432.1"/>
    </source>
</evidence>
<sequence length="118" mass="13326">MFVTWAVIASVIVFAPLAFCVFPTVIFIFLPTATISVVCMVFEIVPVIMFIVFVTYAVFEIVPVFMFMFCVFEIVPAFMFMFCVSKIVSVVTITFVTMFIAFMKETGMVVVGSFTQRV</sequence>
<dbReference type="EMBL" id="QKWP01000538">
    <property type="protein sequence ID" value="RIB18432.1"/>
    <property type="molecule type" value="Genomic_DNA"/>
</dbReference>
<name>A0A397V8N9_9GLOM</name>
<dbReference type="AlphaFoldDB" id="A0A397V8N9"/>
<keyword evidence="3" id="KW-1185">Reference proteome</keyword>
<feature type="transmembrane region" description="Helical" evidence="1">
    <location>
        <begin position="91"/>
        <end position="114"/>
    </location>
</feature>
<feature type="transmembrane region" description="Helical" evidence="1">
    <location>
        <begin position="6"/>
        <end position="30"/>
    </location>
</feature>
<gene>
    <name evidence="2" type="ORF">C2G38_2085630</name>
</gene>
<protein>
    <submittedName>
        <fullName evidence="2">Uncharacterized protein</fullName>
    </submittedName>
</protein>
<comment type="caution">
    <text evidence="2">The sequence shown here is derived from an EMBL/GenBank/DDBJ whole genome shotgun (WGS) entry which is preliminary data.</text>
</comment>
<evidence type="ECO:0000256" key="1">
    <source>
        <dbReference type="SAM" id="Phobius"/>
    </source>
</evidence>
<keyword evidence="1" id="KW-1133">Transmembrane helix</keyword>
<keyword evidence="1" id="KW-0812">Transmembrane</keyword>
<accession>A0A397V8N9</accession>
<feature type="transmembrane region" description="Helical" evidence="1">
    <location>
        <begin position="37"/>
        <end position="59"/>
    </location>
</feature>
<proteinExistence type="predicted"/>
<feature type="transmembrane region" description="Helical" evidence="1">
    <location>
        <begin position="65"/>
        <end position="84"/>
    </location>
</feature>
<keyword evidence="1" id="KW-0472">Membrane</keyword>